<dbReference type="KEGG" id="tro:trd_A0923"/>
<dbReference type="InterPro" id="IPR009078">
    <property type="entry name" value="Ferritin-like_SF"/>
</dbReference>
<keyword evidence="2 3" id="KW-0503">Monooxygenase</keyword>
<dbReference type="CDD" id="cd01058">
    <property type="entry name" value="AAMH_B"/>
    <property type="match status" value="1"/>
</dbReference>
<keyword evidence="1 3" id="KW-0560">Oxidoreductase</keyword>
<dbReference type="EMBL" id="CP001276">
    <property type="protein sequence ID" value="ACM06518.1"/>
    <property type="molecule type" value="Genomic_DNA"/>
</dbReference>
<dbReference type="Proteomes" id="UP000000447">
    <property type="component" value="Plasmid unnamed"/>
</dbReference>
<dbReference type="GO" id="GO:0016709">
    <property type="term" value="F:oxidoreductase activity, acting on paired donors, with incorporation or reduction of molecular oxygen, NAD(P)H as one donor, and incorporation of one atom of oxygen"/>
    <property type="evidence" value="ECO:0007669"/>
    <property type="project" value="InterPro"/>
</dbReference>
<accession>B9L559</accession>
<dbReference type="InterPro" id="IPR012348">
    <property type="entry name" value="RNR-like"/>
</dbReference>
<geneLocation type="plasmid" evidence="4">
    <name>Tros</name>
</geneLocation>
<reference evidence="3 4" key="1">
    <citation type="journal article" date="2009" name="PLoS ONE">
        <title>Complete genome sequence of the aerobic CO-oxidizing thermophile Thermomicrobium roseum.</title>
        <authorList>
            <person name="Wu D."/>
            <person name="Raymond J."/>
            <person name="Wu M."/>
            <person name="Chatterji S."/>
            <person name="Ren Q."/>
            <person name="Graham J.E."/>
            <person name="Bryant D.A."/>
            <person name="Robb F."/>
            <person name="Colman A."/>
            <person name="Tallon L.J."/>
            <person name="Badger J.H."/>
            <person name="Madupu R."/>
            <person name="Ward N.L."/>
            <person name="Eisen J.A."/>
        </authorList>
    </citation>
    <scope>NUCLEOTIDE SEQUENCE [LARGE SCALE GENOMIC DNA]</scope>
    <source>
        <strain evidence="4">ATCC 27502 / DSM 5159 / P-2</strain>
        <plasmid evidence="3">unnamed</plasmid>
    </source>
</reference>
<evidence type="ECO:0000313" key="3">
    <source>
        <dbReference type="EMBL" id="ACM06518.1"/>
    </source>
</evidence>
<evidence type="ECO:0000256" key="2">
    <source>
        <dbReference type="ARBA" id="ARBA00023033"/>
    </source>
</evidence>
<dbReference type="SUPFAM" id="SSF47240">
    <property type="entry name" value="Ferritin-like"/>
    <property type="match status" value="1"/>
</dbReference>
<dbReference type="Gene3D" id="1.10.620.20">
    <property type="entry name" value="Ribonucleotide Reductase, subunit A"/>
    <property type="match status" value="1"/>
</dbReference>
<dbReference type="Pfam" id="PF02332">
    <property type="entry name" value="Phenol_Hydrox"/>
    <property type="match status" value="1"/>
</dbReference>
<evidence type="ECO:0000313" key="4">
    <source>
        <dbReference type="Proteomes" id="UP000000447"/>
    </source>
</evidence>
<dbReference type="AlphaFoldDB" id="B9L559"/>
<keyword evidence="4" id="KW-1185">Reference proteome</keyword>
<organism evidence="3 4">
    <name type="scientific">Thermomicrobium roseum (strain ATCC 27502 / DSM 5159 / P-2)</name>
    <dbReference type="NCBI Taxonomy" id="309801"/>
    <lineage>
        <taxon>Bacteria</taxon>
        <taxon>Pseudomonadati</taxon>
        <taxon>Thermomicrobiota</taxon>
        <taxon>Thermomicrobia</taxon>
        <taxon>Thermomicrobiales</taxon>
        <taxon>Thermomicrobiaceae</taxon>
        <taxon>Thermomicrobium</taxon>
    </lineage>
</organism>
<keyword evidence="3" id="KW-0614">Plasmid</keyword>
<name>B9L559_THERP</name>
<dbReference type="RefSeq" id="WP_012642505.1">
    <property type="nucleotide sequence ID" value="NC_011961.1"/>
</dbReference>
<dbReference type="HOGENOM" id="CLU_061948_0_0_0"/>
<proteinExistence type="predicted"/>
<dbReference type="InterPro" id="IPR003430">
    <property type="entry name" value="Phenol_Hydrox"/>
</dbReference>
<sequence length="335" mass="39781">MGRPDRKLRTWSLWQERRMPSEYELVTHKLNYHFRRQPAPFEMSPDWPIQQWYLQYREGSEFNVDDWERYRDPYAFTYRRYVEARHERELYLDSLIDDFEAHDHYRHLDSTWLDFLRDYYLPSRFAGHCLQMTGMYVAQMSPSAYVANPFYFQAADEMRRIQRTAYLAKAIAVDTGRDDLADSQLARARWEDNPLWQPLRELMERHLVVYDWGAAFAVRNLVVKPLYDALFNDQLSNLARAADDELLALIHDDFQLYDAPYARENTIALVAYVRERRPELVDWLRQQVTPWLDLAHAAAQAIGQAFSTTGLVSPIDVADYAQEVLDRLHTEVGIR</sequence>
<dbReference type="InterPro" id="IPR012078">
    <property type="entry name" value="MP_mOase_hydro"/>
</dbReference>
<dbReference type="eggNOG" id="ENOG502Z7R0">
    <property type="taxonomic scope" value="Bacteria"/>
</dbReference>
<dbReference type="PIRSF" id="PIRSF000040">
    <property type="entry name" value="MMOH_comp"/>
    <property type="match status" value="1"/>
</dbReference>
<protein>
    <submittedName>
        <fullName evidence="3">Toluene-4-monooxygenase system protein E</fullName>
        <ecNumber evidence="3">1.14.13.-</ecNumber>
    </submittedName>
</protein>
<gene>
    <name evidence="3" type="ordered locus">trd_A0923</name>
</gene>
<evidence type="ECO:0000256" key="1">
    <source>
        <dbReference type="ARBA" id="ARBA00023002"/>
    </source>
</evidence>
<dbReference type="EC" id="1.14.13.-" evidence="3"/>
<dbReference type="OrthoDB" id="9806768at2"/>